<sequence length="161" mass="17411">MVTTTYFAKKYCSLTRGPPQGPLGLTHRTGFSPPRPSITHSRPSCPVALLAISSVLPSPPAPHSWHRLYSAALGCCHPLVVRRNPSLHAAAHGSMPLAVSLVPGTSDAGLHICVPHVRFVFQGKHMALAQDWARSDENGVVDVSRSIQRGEGSRDYRESYP</sequence>
<reference evidence="1" key="2">
    <citation type="submission" date="2018-05" db="EMBL/GenBank/DDBJ databases">
        <title>OpunRS2 (Oryza punctata Reference Sequence Version 2).</title>
        <authorList>
            <person name="Zhang J."/>
            <person name="Kudrna D."/>
            <person name="Lee S."/>
            <person name="Talag J."/>
            <person name="Welchert J."/>
            <person name="Wing R.A."/>
        </authorList>
    </citation>
    <scope>NUCLEOTIDE SEQUENCE [LARGE SCALE GENOMIC DNA]</scope>
</reference>
<dbReference type="EnsemblPlants" id="OPUNC01G11710.1">
    <property type="protein sequence ID" value="OPUNC01G11710.1"/>
    <property type="gene ID" value="OPUNC01G11710"/>
</dbReference>
<evidence type="ECO:0000313" key="1">
    <source>
        <dbReference type="EnsemblPlants" id="OPUNC01G11710.1"/>
    </source>
</evidence>
<proteinExistence type="predicted"/>
<protein>
    <submittedName>
        <fullName evidence="1">Uncharacterized protein</fullName>
    </submittedName>
</protein>
<keyword evidence="2" id="KW-1185">Reference proteome</keyword>
<name>A0A0E0JHA6_ORYPU</name>
<dbReference type="HOGENOM" id="CLU_1646433_0_0_1"/>
<organism evidence="1">
    <name type="scientific">Oryza punctata</name>
    <name type="common">Red rice</name>
    <dbReference type="NCBI Taxonomy" id="4537"/>
    <lineage>
        <taxon>Eukaryota</taxon>
        <taxon>Viridiplantae</taxon>
        <taxon>Streptophyta</taxon>
        <taxon>Embryophyta</taxon>
        <taxon>Tracheophyta</taxon>
        <taxon>Spermatophyta</taxon>
        <taxon>Magnoliopsida</taxon>
        <taxon>Liliopsida</taxon>
        <taxon>Poales</taxon>
        <taxon>Poaceae</taxon>
        <taxon>BOP clade</taxon>
        <taxon>Oryzoideae</taxon>
        <taxon>Oryzeae</taxon>
        <taxon>Oryzinae</taxon>
        <taxon>Oryza</taxon>
    </lineage>
</organism>
<dbReference type="AlphaFoldDB" id="A0A0E0JHA6"/>
<dbReference type="Proteomes" id="UP000026962">
    <property type="component" value="Chromosome 1"/>
</dbReference>
<reference evidence="1" key="1">
    <citation type="submission" date="2015-04" db="UniProtKB">
        <authorList>
            <consortium name="EnsemblPlants"/>
        </authorList>
    </citation>
    <scope>IDENTIFICATION</scope>
</reference>
<accession>A0A0E0JHA6</accession>
<dbReference type="Gramene" id="OPUNC01G11710.1">
    <property type="protein sequence ID" value="OPUNC01G11710.1"/>
    <property type="gene ID" value="OPUNC01G11710"/>
</dbReference>
<evidence type="ECO:0000313" key="2">
    <source>
        <dbReference type="Proteomes" id="UP000026962"/>
    </source>
</evidence>